<dbReference type="InterPro" id="IPR021715">
    <property type="entry name" value="Slu7_dom"/>
</dbReference>
<feature type="compositionally biased region" description="Basic and acidic residues" evidence="8">
    <location>
        <begin position="563"/>
        <end position="584"/>
    </location>
</feature>
<feature type="region of interest" description="Disordered" evidence="8">
    <location>
        <begin position="530"/>
        <end position="612"/>
    </location>
</feature>
<dbReference type="OrthoDB" id="249612at2759"/>
<evidence type="ECO:0000259" key="9">
    <source>
        <dbReference type="Pfam" id="PF11708"/>
    </source>
</evidence>
<evidence type="ECO:0000256" key="7">
    <source>
        <dbReference type="RuleBase" id="RU367071"/>
    </source>
</evidence>
<evidence type="ECO:0000313" key="10">
    <source>
        <dbReference type="EMBL" id="TPX74607.1"/>
    </source>
</evidence>
<keyword evidence="11" id="KW-1185">Reference proteome</keyword>
<feature type="region of interest" description="Disordered" evidence="8">
    <location>
        <begin position="304"/>
        <end position="323"/>
    </location>
</feature>
<comment type="caution">
    <text evidence="10">The sequence shown here is derived from an EMBL/GenBank/DDBJ whole genome shotgun (WGS) entry which is preliminary data.</text>
</comment>
<dbReference type="InterPro" id="IPR039974">
    <property type="entry name" value="Splicing_factor_SLU7"/>
</dbReference>
<feature type="domain" description="Pre-mRNA-splicing factor SLU7" evidence="9">
    <location>
        <begin position="157"/>
        <end position="454"/>
    </location>
</feature>
<comment type="function">
    <text evidence="7">Involved in pre-mRNA splicing.</text>
</comment>
<dbReference type="GO" id="GO:0005681">
    <property type="term" value="C:spliceosomal complex"/>
    <property type="evidence" value="ECO:0007669"/>
    <property type="project" value="UniProtKB-UniRule"/>
</dbReference>
<gene>
    <name evidence="10" type="ORF">CcCBS67573_g04125</name>
</gene>
<evidence type="ECO:0000256" key="8">
    <source>
        <dbReference type="SAM" id="MobiDB-lite"/>
    </source>
</evidence>
<dbReference type="PANTHER" id="PTHR12942:SF2">
    <property type="entry name" value="PRE-MRNA-SPLICING FACTOR SLU7"/>
    <property type="match status" value="1"/>
</dbReference>
<keyword evidence="4 7" id="KW-0747">Spliceosome</keyword>
<feature type="compositionally biased region" description="Basic and acidic residues" evidence="8">
    <location>
        <begin position="24"/>
        <end position="40"/>
    </location>
</feature>
<comment type="subcellular location">
    <subcellularLocation>
        <location evidence="1 7">Nucleus</location>
    </subcellularLocation>
</comment>
<sequence>MSGANNTPLGTKGGDLPSAGQVKLSREEFKRQKVIEEQRKAGTIPAEVDPETGKDINPHIPQYISSAPWYLDINHATLKHQRNPKEGTDRDDMNTWYQRGVFKDTSVVAKKFRKGACENCGAMSHKTRDCVDRPRAKSAKQTNKTLAPDEHVSSLSLGFDAKRDRWNGYDPNDHSKVIQDWELVDAERRRIREEEAQKNLNEAAAGGDAAGDGAISSILAGSSSSKPSTGALTAEEKERLEKKQLLAILDDEDEGEKDEDIYADAADQIGQKLDTKSRTTVRNLRIREDTAKYLLNLDVNSAHYDPKTRSMRDNPNKEKDPSQLQYAGDNFVRWTGDAPKMAQLQMFAWQSEAERTAASQIHLQANPTMGEILFKEHQQKKEAVAEVKKGSVLERYGGEEYLQAPPKELLLAQTENYVEYSQSGKIIKGQEKATIRSKYEEDVCPQNHTSVWGSWWNAGQWGYACCHSFSRNSYCTGQAGIDAANAAAKLMQDAVAKAGNGQAASSTSNASAATSKTLYESHILKVAKDLTGKDSSTSKRQSHQPSKLGTGASRLGEGEVVLDEDKLKKAKEQEEARLKRHADGDSDDEDGGKARKSRKKYNSLEGTTNVTEEELEAYRMKKTGFDDPMAKYVDSEDE</sequence>
<keyword evidence="5 7" id="KW-0508">mRNA splicing</keyword>
<evidence type="ECO:0000313" key="11">
    <source>
        <dbReference type="Proteomes" id="UP000320333"/>
    </source>
</evidence>
<feature type="region of interest" description="Disordered" evidence="8">
    <location>
        <begin position="216"/>
        <end position="237"/>
    </location>
</feature>
<dbReference type="Proteomes" id="UP000320333">
    <property type="component" value="Unassembled WGS sequence"/>
</dbReference>
<dbReference type="AlphaFoldDB" id="A0A507FGA7"/>
<name>A0A507FGA7_9FUNG</name>
<dbReference type="PANTHER" id="PTHR12942">
    <property type="entry name" value="STEP II SPLICING FACTOR SLU7"/>
    <property type="match status" value="1"/>
</dbReference>
<dbReference type="Pfam" id="PF11708">
    <property type="entry name" value="Slu7"/>
    <property type="match status" value="1"/>
</dbReference>
<dbReference type="GO" id="GO:0030628">
    <property type="term" value="F:pre-mRNA 3'-splice site binding"/>
    <property type="evidence" value="ECO:0007669"/>
    <property type="project" value="UniProtKB-UniRule"/>
</dbReference>
<feature type="compositionally biased region" description="Low complexity" evidence="8">
    <location>
        <begin position="216"/>
        <end position="225"/>
    </location>
</feature>
<feature type="compositionally biased region" description="Polar residues" evidence="8">
    <location>
        <begin position="533"/>
        <end position="547"/>
    </location>
</feature>
<comment type="subunit">
    <text evidence="7">Associated with the spliceosome.</text>
</comment>
<keyword evidence="3 7" id="KW-0507">mRNA processing</keyword>
<evidence type="ECO:0000256" key="4">
    <source>
        <dbReference type="ARBA" id="ARBA00022728"/>
    </source>
</evidence>
<protein>
    <recommendedName>
        <fullName evidence="7">Pre-mRNA-splicing factor SLU7</fullName>
    </recommendedName>
</protein>
<evidence type="ECO:0000256" key="1">
    <source>
        <dbReference type="ARBA" id="ARBA00004123"/>
    </source>
</evidence>
<evidence type="ECO:0000256" key="6">
    <source>
        <dbReference type="ARBA" id="ARBA00023242"/>
    </source>
</evidence>
<comment type="similarity">
    <text evidence="2 7">Belongs to the SLU7 family.</text>
</comment>
<dbReference type="EMBL" id="QEAP01000117">
    <property type="protein sequence ID" value="TPX74607.1"/>
    <property type="molecule type" value="Genomic_DNA"/>
</dbReference>
<reference evidence="10 11" key="1">
    <citation type="journal article" date="2019" name="Sci. Rep.">
        <title>Comparative genomics of chytrid fungi reveal insights into the obligate biotrophic and pathogenic lifestyle of Synchytrium endobioticum.</title>
        <authorList>
            <person name="van de Vossenberg B.T.L.H."/>
            <person name="Warris S."/>
            <person name="Nguyen H.D.T."/>
            <person name="van Gent-Pelzer M.P.E."/>
            <person name="Joly D.L."/>
            <person name="van de Geest H.C."/>
            <person name="Bonants P.J.M."/>
            <person name="Smith D.S."/>
            <person name="Levesque C.A."/>
            <person name="van der Lee T.A.J."/>
        </authorList>
    </citation>
    <scope>NUCLEOTIDE SEQUENCE [LARGE SCALE GENOMIC DNA]</scope>
    <source>
        <strain evidence="10 11">CBS 675.73</strain>
    </source>
</reference>
<proteinExistence type="inferred from homology"/>
<dbReference type="GO" id="GO:0000398">
    <property type="term" value="P:mRNA splicing, via spliceosome"/>
    <property type="evidence" value="ECO:0007669"/>
    <property type="project" value="UniProtKB-UniRule"/>
</dbReference>
<feature type="compositionally biased region" description="Basic and acidic residues" evidence="8">
    <location>
        <begin position="304"/>
        <end position="321"/>
    </location>
</feature>
<evidence type="ECO:0000256" key="2">
    <source>
        <dbReference type="ARBA" id="ARBA00007203"/>
    </source>
</evidence>
<dbReference type="STRING" id="246404.A0A507FGA7"/>
<keyword evidence="6 7" id="KW-0539">Nucleus</keyword>
<feature type="region of interest" description="Disordered" evidence="8">
    <location>
        <begin position="1"/>
        <end position="56"/>
    </location>
</feature>
<evidence type="ECO:0000256" key="3">
    <source>
        <dbReference type="ARBA" id="ARBA00022664"/>
    </source>
</evidence>
<organism evidence="10 11">
    <name type="scientific">Chytriomyces confervae</name>
    <dbReference type="NCBI Taxonomy" id="246404"/>
    <lineage>
        <taxon>Eukaryota</taxon>
        <taxon>Fungi</taxon>
        <taxon>Fungi incertae sedis</taxon>
        <taxon>Chytridiomycota</taxon>
        <taxon>Chytridiomycota incertae sedis</taxon>
        <taxon>Chytridiomycetes</taxon>
        <taxon>Chytridiales</taxon>
        <taxon>Chytriomycetaceae</taxon>
        <taxon>Chytriomyces</taxon>
    </lineage>
</organism>
<evidence type="ECO:0000256" key="5">
    <source>
        <dbReference type="ARBA" id="ARBA00023187"/>
    </source>
</evidence>
<accession>A0A507FGA7</accession>